<evidence type="ECO:0000256" key="3">
    <source>
        <dbReference type="ARBA" id="ARBA00022723"/>
    </source>
</evidence>
<proteinExistence type="predicted"/>
<evidence type="ECO:0000313" key="9">
    <source>
        <dbReference type="Proteomes" id="UP000315889"/>
    </source>
</evidence>
<evidence type="ECO:0000256" key="5">
    <source>
        <dbReference type="ARBA" id="ARBA00023004"/>
    </source>
</evidence>
<dbReference type="PANTHER" id="PTHR43756:SF5">
    <property type="entry name" value="CHOLINE MONOOXYGENASE, CHLOROPLASTIC"/>
    <property type="match status" value="1"/>
</dbReference>
<comment type="cofactor">
    <cofactor evidence="1">
        <name>Fe cation</name>
        <dbReference type="ChEBI" id="CHEBI:24875"/>
    </cofactor>
</comment>
<accession>A0A520ME45</accession>
<reference evidence="8 9" key="1">
    <citation type="submission" date="2019-02" db="EMBL/GenBank/DDBJ databases">
        <title>Prokaryotic population dynamics and viral predation in marine succession experiment using metagenomics: the confinement effect.</title>
        <authorList>
            <person name="Haro-Moreno J.M."/>
            <person name="Rodriguez-Valera F."/>
            <person name="Lopez-Perez M."/>
        </authorList>
    </citation>
    <scope>NUCLEOTIDE SEQUENCE [LARGE SCALE GENOMIC DNA]</scope>
    <source>
        <strain evidence="8">MED-G170</strain>
    </source>
</reference>
<keyword evidence="2" id="KW-0001">2Fe-2S</keyword>
<evidence type="ECO:0000256" key="4">
    <source>
        <dbReference type="ARBA" id="ARBA00023002"/>
    </source>
</evidence>
<dbReference type="Proteomes" id="UP000315889">
    <property type="component" value="Unassembled WGS sequence"/>
</dbReference>
<dbReference type="EMBL" id="SHBP01000011">
    <property type="protein sequence ID" value="RZO19474.1"/>
    <property type="molecule type" value="Genomic_DNA"/>
</dbReference>
<dbReference type="PANTHER" id="PTHR43756">
    <property type="entry name" value="CHOLINE MONOOXYGENASE, CHLOROPLASTIC"/>
    <property type="match status" value="1"/>
</dbReference>
<dbReference type="PRINTS" id="PR00090">
    <property type="entry name" value="RNGDIOXGNASE"/>
</dbReference>
<dbReference type="Gene3D" id="2.102.10.10">
    <property type="entry name" value="Rieske [2Fe-2S] iron-sulphur domain"/>
    <property type="match status" value="1"/>
</dbReference>
<comment type="caution">
    <text evidence="8">The sequence shown here is derived from an EMBL/GenBank/DDBJ whole genome shotgun (WGS) entry which is preliminary data.</text>
</comment>
<protein>
    <recommendedName>
        <fullName evidence="7">Rieske domain-containing protein</fullName>
    </recommendedName>
</protein>
<keyword evidence="4" id="KW-0560">Oxidoreductase</keyword>
<dbReference type="AlphaFoldDB" id="A0A520ME45"/>
<keyword evidence="6" id="KW-0411">Iron-sulfur</keyword>
<dbReference type="InterPro" id="IPR036922">
    <property type="entry name" value="Rieske_2Fe-2S_sf"/>
</dbReference>
<gene>
    <name evidence="8" type="ORF">EVB03_07770</name>
</gene>
<organism evidence="8 9">
    <name type="scientific">SAR92 clade bacterium</name>
    <dbReference type="NCBI Taxonomy" id="2315479"/>
    <lineage>
        <taxon>Bacteria</taxon>
        <taxon>Pseudomonadati</taxon>
        <taxon>Pseudomonadota</taxon>
        <taxon>Gammaproteobacteria</taxon>
        <taxon>Cellvibrionales</taxon>
        <taxon>Porticoccaceae</taxon>
        <taxon>SAR92 clade</taxon>
    </lineage>
</organism>
<sequence>MREKPAVLSPDQLAAINAPIENARSLPAESYISTAFFEAERERVFSRHWVSALFDFDVAEPGQVLPFELCGMPLLAIRGLDGQLRVFHNVVPYDGCLAVIEPASELREIVTPYHGWVYDLDGRLQAAPFWDGTLHRDQRPDGVPATDLVEVHCEIYLHTVFINLSKQPMPFVDYIAPIARQFSDYDFSDVAVVLDRSGQPIAPRAVTHCNWKIFFDIDGPNVLHESFVHRAYSESPAHPRVTPEGDKNYREIIDGYLIGLGFNYSNFTETYGAVDPAEQHLGADGQLPDQAGFVDLYPAMSFSIAPTYIEIGINLPDGVGRTIDRRLYLLPSAAVTPENAAKHEKVYGFHGEVAPEDNRISEAVQKGAQSPVYNERFFCPFWDGMRHQFHRWVAADLTE</sequence>
<dbReference type="SUPFAM" id="SSF50022">
    <property type="entry name" value="ISP domain"/>
    <property type="match status" value="1"/>
</dbReference>
<dbReference type="Gene3D" id="3.90.380.10">
    <property type="entry name" value="Naphthalene 1,2-dioxygenase Alpha Subunit, Chain A, domain 1"/>
    <property type="match status" value="1"/>
</dbReference>
<dbReference type="SUPFAM" id="SSF55961">
    <property type="entry name" value="Bet v1-like"/>
    <property type="match status" value="1"/>
</dbReference>
<evidence type="ECO:0000256" key="2">
    <source>
        <dbReference type="ARBA" id="ARBA00022714"/>
    </source>
</evidence>
<dbReference type="PROSITE" id="PS51296">
    <property type="entry name" value="RIESKE"/>
    <property type="match status" value="1"/>
</dbReference>
<dbReference type="Pfam" id="PF00848">
    <property type="entry name" value="Ring_hydroxyl_A"/>
    <property type="match status" value="1"/>
</dbReference>
<evidence type="ECO:0000256" key="1">
    <source>
        <dbReference type="ARBA" id="ARBA00001962"/>
    </source>
</evidence>
<keyword evidence="3" id="KW-0479">Metal-binding</keyword>
<dbReference type="GO" id="GO:0051537">
    <property type="term" value="F:2 iron, 2 sulfur cluster binding"/>
    <property type="evidence" value="ECO:0007669"/>
    <property type="project" value="UniProtKB-KW"/>
</dbReference>
<dbReference type="GO" id="GO:0016491">
    <property type="term" value="F:oxidoreductase activity"/>
    <property type="evidence" value="ECO:0007669"/>
    <property type="project" value="UniProtKB-KW"/>
</dbReference>
<dbReference type="InterPro" id="IPR015879">
    <property type="entry name" value="Ring_hydroxy_dOase_asu_C_dom"/>
</dbReference>
<evidence type="ECO:0000259" key="7">
    <source>
        <dbReference type="PROSITE" id="PS51296"/>
    </source>
</evidence>
<keyword evidence="5" id="KW-0408">Iron</keyword>
<feature type="domain" description="Rieske" evidence="7">
    <location>
        <begin position="51"/>
        <end position="157"/>
    </location>
</feature>
<dbReference type="GO" id="GO:0005506">
    <property type="term" value="F:iron ion binding"/>
    <property type="evidence" value="ECO:0007669"/>
    <property type="project" value="InterPro"/>
</dbReference>
<name>A0A520ME45_9GAMM</name>
<dbReference type="CDD" id="cd00680">
    <property type="entry name" value="RHO_alpha_C"/>
    <property type="match status" value="1"/>
</dbReference>
<evidence type="ECO:0000256" key="6">
    <source>
        <dbReference type="ARBA" id="ARBA00023014"/>
    </source>
</evidence>
<dbReference type="Pfam" id="PF00355">
    <property type="entry name" value="Rieske"/>
    <property type="match status" value="1"/>
</dbReference>
<dbReference type="InterPro" id="IPR017941">
    <property type="entry name" value="Rieske_2Fe-2S"/>
</dbReference>
<dbReference type="InterPro" id="IPR001663">
    <property type="entry name" value="Rng_hydr_dOase-A"/>
</dbReference>
<evidence type="ECO:0000313" key="8">
    <source>
        <dbReference type="EMBL" id="RZO19474.1"/>
    </source>
</evidence>